<dbReference type="AlphaFoldDB" id="A0A369BD77"/>
<comment type="caution">
    <text evidence="2">The sequence shown here is derived from an EMBL/GenBank/DDBJ whole genome shotgun (WGS) entry which is preliminary data.</text>
</comment>
<keyword evidence="3" id="KW-1185">Reference proteome</keyword>
<protein>
    <submittedName>
        <fullName evidence="2">ASCH domain-containing protein</fullName>
    </submittedName>
</protein>
<dbReference type="Gene3D" id="2.30.130.30">
    <property type="entry name" value="Hypothetical protein"/>
    <property type="match status" value="2"/>
</dbReference>
<dbReference type="PANTHER" id="PTHR42250">
    <property type="entry name" value="ASCH DOMAIN-CONTAINING PROTEIN"/>
    <property type="match status" value="1"/>
</dbReference>
<evidence type="ECO:0000313" key="3">
    <source>
        <dbReference type="Proteomes" id="UP000253034"/>
    </source>
</evidence>
<dbReference type="RefSeq" id="WP_114296561.1">
    <property type="nucleotide sequence ID" value="NZ_QPJT01000003.1"/>
</dbReference>
<proteinExistence type="predicted"/>
<evidence type="ECO:0000313" key="2">
    <source>
        <dbReference type="EMBL" id="RCX19509.1"/>
    </source>
</evidence>
<feature type="domain" description="ASCH" evidence="1">
    <location>
        <begin position="125"/>
        <end position="224"/>
    </location>
</feature>
<reference evidence="2 3" key="1">
    <citation type="submission" date="2018-07" db="EMBL/GenBank/DDBJ databases">
        <title>Genomic Encyclopedia of Type Strains, Phase IV (KMG-IV): sequencing the most valuable type-strain genomes for metagenomic binning, comparative biology and taxonomic classification.</title>
        <authorList>
            <person name="Goeker M."/>
        </authorList>
    </citation>
    <scope>NUCLEOTIDE SEQUENCE [LARGE SCALE GENOMIC DNA]</scope>
    <source>
        <strain evidence="2 3">DSM 27016</strain>
    </source>
</reference>
<gene>
    <name evidence="2" type="ORF">DFR58_103256</name>
</gene>
<organism evidence="2 3">
    <name type="scientific">Anaerobacterium chartisolvens</name>
    <dbReference type="NCBI Taxonomy" id="1297424"/>
    <lineage>
        <taxon>Bacteria</taxon>
        <taxon>Bacillati</taxon>
        <taxon>Bacillota</taxon>
        <taxon>Clostridia</taxon>
        <taxon>Eubacteriales</taxon>
        <taxon>Oscillospiraceae</taxon>
        <taxon>Anaerobacterium</taxon>
    </lineage>
</organism>
<dbReference type="EMBL" id="QPJT01000003">
    <property type="protein sequence ID" value="RCX19509.1"/>
    <property type="molecule type" value="Genomic_DNA"/>
</dbReference>
<dbReference type="PANTHER" id="PTHR42250:SF1">
    <property type="entry name" value="ASCH DOMAIN-CONTAINING PROTEIN"/>
    <property type="match status" value="1"/>
</dbReference>
<dbReference type="SMART" id="SM01022">
    <property type="entry name" value="ASCH"/>
    <property type="match status" value="1"/>
</dbReference>
<dbReference type="OrthoDB" id="8481615at2"/>
<dbReference type="SUPFAM" id="SSF88697">
    <property type="entry name" value="PUA domain-like"/>
    <property type="match status" value="1"/>
</dbReference>
<dbReference type="InterPro" id="IPR007374">
    <property type="entry name" value="ASCH_domain"/>
</dbReference>
<dbReference type="Proteomes" id="UP000253034">
    <property type="component" value="Unassembled WGS sequence"/>
</dbReference>
<name>A0A369BD77_9FIRM</name>
<dbReference type="InterPro" id="IPR015947">
    <property type="entry name" value="PUA-like_sf"/>
</dbReference>
<sequence>MKIPRLFVPLAKEPYNWFIHDRKEWELRKYGRQYTEKNIQIGKVVELRCGYNNPSKAIWGVIEEIRTFDSINNVFRSIDYKKIISGAINLENAIDLSTQILRLKNCGNNKLIAFKVRLIDQPQFIEMSSEFYELIKSGKKKSTIRKGVRDYKAGKAIIYFKTNSLVVSITQIRILGFSEITVEDARKDGFNSFKELENALKKFYGEIDKNEIMTIATIEIEKVEDNKNVNSYYL</sequence>
<accession>A0A369BD77</accession>
<dbReference type="Pfam" id="PF04266">
    <property type="entry name" value="ASCH"/>
    <property type="match status" value="1"/>
</dbReference>
<evidence type="ECO:0000259" key="1">
    <source>
        <dbReference type="SMART" id="SM01022"/>
    </source>
</evidence>